<protein>
    <submittedName>
        <fullName evidence="11">TonB-dependent receptor</fullName>
    </submittedName>
</protein>
<evidence type="ECO:0000259" key="10">
    <source>
        <dbReference type="Pfam" id="PF07715"/>
    </source>
</evidence>
<dbReference type="EMBL" id="JAJNEC010000006">
    <property type="protein sequence ID" value="MCD2425089.1"/>
    <property type="molecule type" value="Genomic_DNA"/>
</dbReference>
<keyword evidence="2 8" id="KW-0813">Transport</keyword>
<feature type="domain" description="TonB-dependent receptor plug" evidence="10">
    <location>
        <begin position="128"/>
        <end position="232"/>
    </location>
</feature>
<gene>
    <name evidence="11" type="ORF">LQ567_20050</name>
</gene>
<dbReference type="InterPro" id="IPR008969">
    <property type="entry name" value="CarboxyPept-like_regulatory"/>
</dbReference>
<evidence type="ECO:0000256" key="1">
    <source>
        <dbReference type="ARBA" id="ARBA00004571"/>
    </source>
</evidence>
<dbReference type="Gene3D" id="2.40.170.20">
    <property type="entry name" value="TonB-dependent receptor, beta-barrel domain"/>
    <property type="match status" value="1"/>
</dbReference>
<keyword evidence="5 9" id="KW-0732">Signal</keyword>
<organism evidence="11 12">
    <name type="scientific">Niabella pedocola</name>
    <dbReference type="NCBI Taxonomy" id="1752077"/>
    <lineage>
        <taxon>Bacteria</taxon>
        <taxon>Pseudomonadati</taxon>
        <taxon>Bacteroidota</taxon>
        <taxon>Chitinophagia</taxon>
        <taxon>Chitinophagales</taxon>
        <taxon>Chitinophagaceae</taxon>
        <taxon>Niabella</taxon>
    </lineage>
</organism>
<accession>A0ABS8PW97</accession>
<sequence length="1054" mass="116123">MHSSCMLLLWLLLPGFPRAALAAGTPGLVQPVPSAAATVKGQVKNSEGLALAGCSVSYKGRNTGTTTDQNGGFSIQIPALEGTLVFTMVGYQSREIAITGPGPLHVVLLEDSVSLSGVVVVGYGTRKKEMVTGAIAQVDQTVFESRALTNVSNALQGALPGLTIQRSSGRPGREGFDFQVRGLSSVNGGSPLVLIDDVAGDINSLNPNDIASVTVLKDAAASIYGARAADGVILVRTKKGKRGKPQVNYAANLGMKIPDYLKKMVSTLQFAEMTDEGFKNVGLPGVPDEVLQKIRQKAAPDPDKGWVTYLQDYPGFYTDNNWMDAVYGKALQQMHNLSVTGGGESSEYVFSAGYANDNGVFKFGTNDVKRYNLRMNYDFRLFDKLNIQTRSTFMNEIIREPSSLDDVLHNTPRLFNFVPMYNPSGQYYTYQDYINPAQQLEEGGDRTTNYMEFAFNVKANMEIAKGLRLTAQFGVKNNANNDNGFYRTFPKYNWAGVAQSYRNPLNSAYYSNSRNVYKSYTAYAEYDRTIAENHHFGLMAGSSLEQNRDLGTNVSGSNFPGNSIFTLNLADQTKAEYSRLDGFDTDWALNSYFGRFSYGFMNKLFLDATIRMDGSSKFSPDKRWSAVFPSVLVAYNIAREAFIQKLEVIDNLKIRASFGRMGNQEISAFGNYGYIPLISVSGSYPLGSSNAGTPGAVLSIASDQRTWETIETANLGLDFGLLNNRLSGSLDVYKKDNKNMLVDVQVPVLLGGTPPSQNLGHLTTKGFDFSIGWHDQAGKWKYGITAMLSDSKNKLVELKGNDILSSGLNYAHQGYPINSYFGYQFNGIIQNEAQLQDYKKLSGIPSNIGVGDVMYKDVDGDGILSVHGDPAKGSKGDLVYLGSLQPRYTYSSRLELGYGGFDLMVFLQGVGKRMNIRDGSFSIPMSAVYFQPLEYWYGKSWTPEHTDAAFPRIVPGAVGFDNLLNYNWQYSQMRVNDLAYLRVKVITLGYNLPVAFCKRVKLSNARVYLSGENLFTVSKGTWMRSFDPEEGYSRSDEKTYPFTKNISFGLNIGF</sequence>
<evidence type="ECO:0000256" key="9">
    <source>
        <dbReference type="SAM" id="SignalP"/>
    </source>
</evidence>
<dbReference type="Pfam" id="PF07715">
    <property type="entry name" value="Plug"/>
    <property type="match status" value="1"/>
</dbReference>
<dbReference type="PROSITE" id="PS52016">
    <property type="entry name" value="TONB_DEPENDENT_REC_3"/>
    <property type="match status" value="1"/>
</dbReference>
<evidence type="ECO:0000313" key="11">
    <source>
        <dbReference type="EMBL" id="MCD2425089.1"/>
    </source>
</evidence>
<proteinExistence type="inferred from homology"/>
<dbReference type="PANTHER" id="PTHR30069">
    <property type="entry name" value="TONB-DEPENDENT OUTER MEMBRANE RECEPTOR"/>
    <property type="match status" value="1"/>
</dbReference>
<dbReference type="InterPro" id="IPR023997">
    <property type="entry name" value="TonB-dep_OMP_SusC/RagA_CS"/>
</dbReference>
<name>A0ABS8PW97_9BACT</name>
<dbReference type="InterPro" id="IPR036942">
    <property type="entry name" value="Beta-barrel_TonB_sf"/>
</dbReference>
<keyword evidence="4 8" id="KW-0812">Transmembrane</keyword>
<feature type="chain" id="PRO_5046348366" evidence="9">
    <location>
        <begin position="23"/>
        <end position="1054"/>
    </location>
</feature>
<dbReference type="Proteomes" id="UP001199816">
    <property type="component" value="Unassembled WGS sequence"/>
</dbReference>
<evidence type="ECO:0000256" key="5">
    <source>
        <dbReference type="ARBA" id="ARBA00022729"/>
    </source>
</evidence>
<feature type="signal peptide" evidence="9">
    <location>
        <begin position="1"/>
        <end position="22"/>
    </location>
</feature>
<dbReference type="PANTHER" id="PTHR30069:SF29">
    <property type="entry name" value="HEMOGLOBIN AND HEMOGLOBIN-HAPTOGLOBIN-BINDING PROTEIN 1-RELATED"/>
    <property type="match status" value="1"/>
</dbReference>
<dbReference type="InterPro" id="IPR012910">
    <property type="entry name" value="Plug_dom"/>
</dbReference>
<dbReference type="InterPro" id="IPR037066">
    <property type="entry name" value="Plug_dom_sf"/>
</dbReference>
<comment type="subcellular location">
    <subcellularLocation>
        <location evidence="1 8">Cell outer membrane</location>
        <topology evidence="1 8">Multi-pass membrane protein</topology>
    </subcellularLocation>
</comment>
<evidence type="ECO:0000256" key="7">
    <source>
        <dbReference type="ARBA" id="ARBA00023237"/>
    </source>
</evidence>
<keyword evidence="3 8" id="KW-1134">Transmembrane beta strand</keyword>
<dbReference type="NCBIfam" id="TIGR04057">
    <property type="entry name" value="SusC_RagA_signa"/>
    <property type="match status" value="1"/>
</dbReference>
<evidence type="ECO:0000256" key="6">
    <source>
        <dbReference type="ARBA" id="ARBA00023136"/>
    </source>
</evidence>
<evidence type="ECO:0000256" key="2">
    <source>
        <dbReference type="ARBA" id="ARBA00022448"/>
    </source>
</evidence>
<comment type="caution">
    <text evidence="11">The sequence shown here is derived from an EMBL/GenBank/DDBJ whole genome shotgun (WGS) entry which is preliminary data.</text>
</comment>
<evidence type="ECO:0000256" key="3">
    <source>
        <dbReference type="ARBA" id="ARBA00022452"/>
    </source>
</evidence>
<evidence type="ECO:0000256" key="4">
    <source>
        <dbReference type="ARBA" id="ARBA00022692"/>
    </source>
</evidence>
<comment type="similarity">
    <text evidence="8">Belongs to the TonB-dependent receptor family.</text>
</comment>
<evidence type="ECO:0000256" key="8">
    <source>
        <dbReference type="PROSITE-ProRule" id="PRU01360"/>
    </source>
</evidence>
<dbReference type="RefSeq" id="WP_231007504.1">
    <property type="nucleotide sequence ID" value="NZ_JAJNEC010000006.1"/>
</dbReference>
<keyword evidence="6 8" id="KW-0472">Membrane</keyword>
<dbReference type="Gene3D" id="2.60.40.1120">
    <property type="entry name" value="Carboxypeptidase-like, regulatory domain"/>
    <property type="match status" value="1"/>
</dbReference>
<dbReference type="NCBIfam" id="TIGR04056">
    <property type="entry name" value="OMP_RagA_SusC"/>
    <property type="match status" value="1"/>
</dbReference>
<dbReference type="SUPFAM" id="SSF56935">
    <property type="entry name" value="Porins"/>
    <property type="match status" value="1"/>
</dbReference>
<reference evidence="11 12" key="1">
    <citation type="submission" date="2021-11" db="EMBL/GenBank/DDBJ databases">
        <title>Genomic of Niabella pedocola.</title>
        <authorList>
            <person name="Wu T."/>
        </authorList>
    </citation>
    <scope>NUCLEOTIDE SEQUENCE [LARGE SCALE GENOMIC DNA]</scope>
    <source>
        <strain evidence="11 12">JCM 31011</strain>
    </source>
</reference>
<keyword evidence="12" id="KW-1185">Reference proteome</keyword>
<evidence type="ECO:0000313" key="12">
    <source>
        <dbReference type="Proteomes" id="UP001199816"/>
    </source>
</evidence>
<keyword evidence="7 8" id="KW-0998">Cell outer membrane</keyword>
<dbReference type="InterPro" id="IPR023996">
    <property type="entry name" value="TonB-dep_OMP_SusC/RagA"/>
</dbReference>
<dbReference type="Pfam" id="PF13715">
    <property type="entry name" value="CarbopepD_reg_2"/>
    <property type="match status" value="1"/>
</dbReference>
<dbReference type="InterPro" id="IPR039426">
    <property type="entry name" value="TonB-dep_rcpt-like"/>
</dbReference>
<dbReference type="SUPFAM" id="SSF49464">
    <property type="entry name" value="Carboxypeptidase regulatory domain-like"/>
    <property type="match status" value="1"/>
</dbReference>
<keyword evidence="11" id="KW-0675">Receptor</keyword>
<dbReference type="Gene3D" id="2.170.130.10">
    <property type="entry name" value="TonB-dependent receptor, plug domain"/>
    <property type="match status" value="1"/>
</dbReference>